<dbReference type="InterPro" id="IPR002495">
    <property type="entry name" value="Glyco_trans_8"/>
</dbReference>
<dbReference type="SUPFAM" id="SSF53448">
    <property type="entry name" value="Nucleotide-diphospho-sugar transferases"/>
    <property type="match status" value="1"/>
</dbReference>
<name>A0A1R1QWU1_9BACI</name>
<gene>
    <name evidence="4" type="ORF">BW143_03625</name>
</gene>
<evidence type="ECO:0000313" key="4">
    <source>
        <dbReference type="EMBL" id="OMI09140.1"/>
    </source>
</evidence>
<keyword evidence="3" id="KW-0479">Metal-binding</keyword>
<dbReference type="RefSeq" id="WP_076759572.1">
    <property type="nucleotide sequence ID" value="NZ_JARMMH010000011.1"/>
</dbReference>
<evidence type="ECO:0000256" key="3">
    <source>
        <dbReference type="ARBA" id="ARBA00022723"/>
    </source>
</evidence>
<dbReference type="GO" id="GO:0046872">
    <property type="term" value="F:metal ion binding"/>
    <property type="evidence" value="ECO:0007669"/>
    <property type="project" value="UniProtKB-KW"/>
</dbReference>
<dbReference type="InterPro" id="IPR029044">
    <property type="entry name" value="Nucleotide-diphossugar_trans"/>
</dbReference>
<dbReference type="Pfam" id="PF01501">
    <property type="entry name" value="Glyco_transf_8"/>
    <property type="match status" value="1"/>
</dbReference>
<dbReference type="PANTHER" id="PTHR13778:SF47">
    <property type="entry name" value="LIPOPOLYSACCHARIDE 1,3-GALACTOSYLTRANSFERASE"/>
    <property type="match status" value="1"/>
</dbReference>
<dbReference type="Proteomes" id="UP000187367">
    <property type="component" value="Unassembled WGS sequence"/>
</dbReference>
<dbReference type="InterPro" id="IPR050748">
    <property type="entry name" value="Glycosyltrans_8_dom-fam"/>
</dbReference>
<keyword evidence="1" id="KW-0328">Glycosyltransferase</keyword>
<evidence type="ECO:0000256" key="1">
    <source>
        <dbReference type="ARBA" id="ARBA00022676"/>
    </source>
</evidence>
<dbReference type="OrthoDB" id="5672604at2"/>
<reference evidence="4 5" key="1">
    <citation type="submission" date="2017-01" db="EMBL/GenBank/DDBJ databases">
        <title>Bacillus phylogenomics.</title>
        <authorList>
            <person name="Dunlap C."/>
        </authorList>
    </citation>
    <scope>NUCLEOTIDE SEQUENCE [LARGE SCALE GENOMIC DNA]</scope>
    <source>
        <strain evidence="4 5">NRRL B-41282</strain>
    </source>
</reference>
<dbReference type="PANTHER" id="PTHR13778">
    <property type="entry name" value="GLYCOSYLTRANSFERASE 8 DOMAIN-CONTAINING PROTEIN"/>
    <property type="match status" value="1"/>
</dbReference>
<comment type="caution">
    <text evidence="4">The sequence shown here is derived from an EMBL/GenBank/DDBJ whole genome shotgun (WGS) entry which is preliminary data.</text>
</comment>
<dbReference type="GO" id="GO:0016757">
    <property type="term" value="F:glycosyltransferase activity"/>
    <property type="evidence" value="ECO:0007669"/>
    <property type="project" value="UniProtKB-KW"/>
</dbReference>
<evidence type="ECO:0000313" key="5">
    <source>
        <dbReference type="Proteomes" id="UP000187367"/>
    </source>
</evidence>
<dbReference type="Gene3D" id="3.90.550.10">
    <property type="entry name" value="Spore Coat Polysaccharide Biosynthesis Protein SpsA, Chain A"/>
    <property type="match status" value="1"/>
</dbReference>
<keyword evidence="5" id="KW-1185">Reference proteome</keyword>
<protein>
    <submittedName>
        <fullName evidence="4">General stress protein A</fullName>
    </submittedName>
</protein>
<accession>A0A1R1QWU1</accession>
<proteinExistence type="predicted"/>
<evidence type="ECO:0000256" key="2">
    <source>
        <dbReference type="ARBA" id="ARBA00022679"/>
    </source>
</evidence>
<organism evidence="4 5">
    <name type="scientific">Bacillus swezeyi</name>
    <dbReference type="NCBI Taxonomy" id="1925020"/>
    <lineage>
        <taxon>Bacteria</taxon>
        <taxon>Bacillati</taxon>
        <taxon>Bacillota</taxon>
        <taxon>Bacilli</taxon>
        <taxon>Bacillales</taxon>
        <taxon>Bacillaceae</taxon>
        <taxon>Bacillus</taxon>
    </lineage>
</organism>
<dbReference type="EMBL" id="MTJL01000005">
    <property type="protein sequence ID" value="OMI09140.1"/>
    <property type="molecule type" value="Genomic_DNA"/>
</dbReference>
<keyword evidence="2" id="KW-0808">Transferase</keyword>
<accession>A0A1R1S1C7</accession>
<sequence length="287" mass="33592">MKTDRTMHIISCTDNNYAQHLSVMFTSLLMNMDKARDIKLYVIDGGIEQDNKKRLEETTLRFGVPITFLNVEKSQYDRAIESSHITKAAYYRISIPDLIQDQSVKRMIYVDCDALVLEDISKLWNKDIAPYYAAAVEDAGQHERLKKMKISDEAKYFNSGIMIIDMEAWRKNNISKKVIDFIHNNGEEMFVFHDQDALNAILYHQWHELHPRWNAQTHIILKEKTPASLLDKKRYMETRANPAIVHFCGGNKPWNSQTSHPYARHYFKYLQYTAFGQPAKWSKNHVS</sequence>
<dbReference type="CDD" id="cd04194">
    <property type="entry name" value="GT8_A4GalT_like"/>
    <property type="match status" value="1"/>
</dbReference>
<dbReference type="AlphaFoldDB" id="A0A1R1QWU1"/>